<dbReference type="AlphaFoldDB" id="A4BCV4"/>
<dbReference type="OrthoDB" id="9813383at2"/>
<evidence type="ECO:0000313" key="1">
    <source>
        <dbReference type="EMBL" id="EAR10036.1"/>
    </source>
</evidence>
<dbReference type="InterPro" id="IPR029062">
    <property type="entry name" value="Class_I_gatase-like"/>
</dbReference>
<dbReference type="GO" id="GO:0016740">
    <property type="term" value="F:transferase activity"/>
    <property type="evidence" value="ECO:0007669"/>
    <property type="project" value="UniProtKB-KW"/>
</dbReference>
<gene>
    <name evidence="1" type="ORF">MED297_08106</name>
</gene>
<dbReference type="Proteomes" id="UP000005953">
    <property type="component" value="Unassembled WGS sequence"/>
</dbReference>
<dbReference type="PANTHER" id="PTHR43235:SF1">
    <property type="entry name" value="GLUTAMINE AMIDOTRANSFERASE PB2B2.05-RELATED"/>
    <property type="match status" value="1"/>
</dbReference>
<dbReference type="RefSeq" id="WP_008045683.1">
    <property type="nucleotide sequence ID" value="NZ_CH724152.1"/>
</dbReference>
<accession>A4BCV4</accession>
<dbReference type="Gene3D" id="3.40.50.880">
    <property type="match status" value="1"/>
</dbReference>
<protein>
    <submittedName>
        <fullName evidence="1">Glutamine amidotransferase class-I</fullName>
    </submittedName>
</protein>
<comment type="caution">
    <text evidence="1">The sequence shown here is derived from an EMBL/GenBank/DDBJ whole genome shotgun (WGS) entry which is preliminary data.</text>
</comment>
<dbReference type="HOGENOM" id="CLU_030756_2_0_6"/>
<reference evidence="1 2" key="1">
    <citation type="submission" date="2006-02" db="EMBL/GenBank/DDBJ databases">
        <authorList>
            <person name="Pinhassi J."/>
            <person name="Pedros-Alio C."/>
            <person name="Ferriera S."/>
            <person name="Johnson J."/>
            <person name="Kravitz S."/>
            <person name="Halpern A."/>
            <person name="Remington K."/>
            <person name="Beeson K."/>
            <person name="Tran B."/>
            <person name="Rogers Y.-H."/>
            <person name="Friedman R."/>
            <person name="Venter J.C."/>
        </authorList>
    </citation>
    <scope>NUCLEOTIDE SEQUENCE [LARGE SCALE GENOMIC DNA]</scope>
    <source>
        <strain evidence="1 2">MED297</strain>
    </source>
</reference>
<organism evidence="1 2">
    <name type="scientific">Reinekea blandensis MED297</name>
    <dbReference type="NCBI Taxonomy" id="314283"/>
    <lineage>
        <taxon>Bacteria</taxon>
        <taxon>Pseudomonadati</taxon>
        <taxon>Pseudomonadota</taxon>
        <taxon>Gammaproteobacteria</taxon>
        <taxon>Oceanospirillales</taxon>
        <taxon>Saccharospirillaceae</taxon>
        <taxon>Reinekea</taxon>
    </lineage>
</organism>
<dbReference type="PANTHER" id="PTHR43235">
    <property type="entry name" value="GLUTAMINE AMIDOTRANSFERASE PB2B2.05-RELATED"/>
    <property type="match status" value="1"/>
</dbReference>
<dbReference type="STRING" id="314283.MED297_08106"/>
<name>A4BCV4_9GAMM</name>
<dbReference type="GO" id="GO:0006598">
    <property type="term" value="P:polyamine catabolic process"/>
    <property type="evidence" value="ECO:0007669"/>
    <property type="project" value="TreeGrafter"/>
</dbReference>
<dbReference type="CDD" id="cd01745">
    <property type="entry name" value="GATase1_2"/>
    <property type="match status" value="1"/>
</dbReference>
<proteinExistence type="predicted"/>
<dbReference type="PROSITE" id="PS51273">
    <property type="entry name" value="GATASE_TYPE_1"/>
    <property type="match status" value="1"/>
</dbReference>
<dbReference type="GO" id="GO:0033969">
    <property type="term" value="F:gamma-glutamyl-gamma-aminobutyrate hydrolase activity"/>
    <property type="evidence" value="ECO:0007669"/>
    <property type="project" value="TreeGrafter"/>
</dbReference>
<keyword evidence="1" id="KW-0315">Glutamine amidotransferase</keyword>
<dbReference type="InterPro" id="IPR044668">
    <property type="entry name" value="PuuD-like"/>
</dbReference>
<dbReference type="SUPFAM" id="SSF52317">
    <property type="entry name" value="Class I glutamine amidotransferase-like"/>
    <property type="match status" value="1"/>
</dbReference>
<dbReference type="InterPro" id="IPR011697">
    <property type="entry name" value="Peptidase_C26"/>
</dbReference>
<dbReference type="Pfam" id="PF07722">
    <property type="entry name" value="Peptidase_C26"/>
    <property type="match status" value="1"/>
</dbReference>
<evidence type="ECO:0000313" key="2">
    <source>
        <dbReference type="Proteomes" id="UP000005953"/>
    </source>
</evidence>
<sequence length="247" mass="26785">MRPIIGITLDQEPAGGYAHTPWYALRENYADAIHDAGAIALALPAHLDSVERYLSVCDGLLITGGGFDIDPALYGANNTHPSVQLKPQRTAFEMALVQGALRDDKPVLGICGGEQLIAVVLGASLIQDIPESHPQALEHSPSGSLQNPNGYQQAHSVQIMPGTRLHQICQADEFGVNSSHHQSVSTERFPETLKINAVAPDGVIEGIESCGHRFCLGVQWHPEFQRIEADQRLFQAFIAACQTPNQR</sequence>
<dbReference type="EMBL" id="AAOE01000006">
    <property type="protein sequence ID" value="EAR10036.1"/>
    <property type="molecule type" value="Genomic_DNA"/>
</dbReference>
<keyword evidence="2" id="KW-1185">Reference proteome</keyword>
<keyword evidence="1" id="KW-0808">Transferase</keyword>
<dbReference type="GO" id="GO:0005829">
    <property type="term" value="C:cytosol"/>
    <property type="evidence" value="ECO:0007669"/>
    <property type="project" value="TreeGrafter"/>
</dbReference>